<dbReference type="InParanoid" id="D1C477"/>
<dbReference type="AlphaFoldDB" id="D1C477"/>
<dbReference type="Pfam" id="PF00471">
    <property type="entry name" value="Ribosomal_L33"/>
    <property type="match status" value="1"/>
</dbReference>
<accession>D1C477</accession>
<sequence>MAKKAKADRHVITLECTECRERNYTTQKNRRNDPGRLELKKFCPRCRCVRLHRETR</sequence>
<dbReference type="GO" id="GO:0005840">
    <property type="term" value="C:ribosome"/>
    <property type="evidence" value="ECO:0007669"/>
    <property type="project" value="UniProtKB-KW"/>
</dbReference>
<dbReference type="InterPro" id="IPR001705">
    <property type="entry name" value="Ribosomal_bL33"/>
</dbReference>
<dbReference type="FunCoup" id="D1C477">
    <property type="interactions" value="185"/>
</dbReference>
<dbReference type="PANTHER" id="PTHR43168:SF2">
    <property type="entry name" value="LARGE RIBOSOMAL SUBUNIT PROTEIN BL33C"/>
    <property type="match status" value="1"/>
</dbReference>
<evidence type="ECO:0000256" key="2">
    <source>
        <dbReference type="ARBA" id="ARBA00022980"/>
    </source>
</evidence>
<dbReference type="InterPro" id="IPR018264">
    <property type="entry name" value="Ribosomal_bL33_CS"/>
</dbReference>
<dbReference type="EMBL" id="CP001823">
    <property type="protein sequence ID" value="ACZ39044.1"/>
    <property type="molecule type" value="Genomic_DNA"/>
</dbReference>
<reference evidence="6 7" key="2">
    <citation type="journal article" date="2010" name="Stand. Genomic Sci.">
        <title>Complete genome sequence of Desulfohalobium retbaense type strain (HR(100)).</title>
        <authorList>
            <person name="Spring S."/>
            <person name="Nolan M."/>
            <person name="Lapidus A."/>
            <person name="Glavina Del Rio T."/>
            <person name="Copeland A."/>
            <person name="Tice H."/>
            <person name="Cheng J.F."/>
            <person name="Lucas S."/>
            <person name="Land M."/>
            <person name="Chen F."/>
            <person name="Bruce D."/>
            <person name="Goodwin L."/>
            <person name="Pitluck S."/>
            <person name="Ivanova N."/>
            <person name="Mavromatis K."/>
            <person name="Mikhailova N."/>
            <person name="Pati A."/>
            <person name="Chen A."/>
            <person name="Palaniappan K."/>
            <person name="Hauser L."/>
            <person name="Chang Y.J."/>
            <person name="Jeffries C.D."/>
            <person name="Munk C."/>
            <person name="Kiss H."/>
            <person name="Chain P."/>
            <person name="Han C."/>
            <person name="Brettin T."/>
            <person name="Detter J.C."/>
            <person name="Schuler E."/>
            <person name="Goker M."/>
            <person name="Rohde M."/>
            <person name="Bristow J."/>
            <person name="Eisen J.A."/>
            <person name="Markowitz V."/>
            <person name="Hugenholtz P."/>
            <person name="Kyrpides N.C."/>
            <person name="Klenk H.P."/>
        </authorList>
    </citation>
    <scope>NUCLEOTIDE SEQUENCE [LARGE SCALE GENOMIC DNA]</scope>
    <source>
        <strain evidence="7">ATCC 49802 / DSM 20745 / S 6022</strain>
    </source>
</reference>
<keyword evidence="7" id="KW-1185">Reference proteome</keyword>
<dbReference type="InterPro" id="IPR011332">
    <property type="entry name" value="Ribosomal_zn-bd"/>
</dbReference>
<evidence type="ECO:0000256" key="3">
    <source>
        <dbReference type="ARBA" id="ARBA00023274"/>
    </source>
</evidence>
<keyword evidence="3 5" id="KW-0687">Ribonucleoprotein</keyword>
<name>D1C477_SPHTD</name>
<dbReference type="Proteomes" id="UP000002027">
    <property type="component" value="Chromosome 1"/>
</dbReference>
<dbReference type="GO" id="GO:0005737">
    <property type="term" value="C:cytoplasm"/>
    <property type="evidence" value="ECO:0007669"/>
    <property type="project" value="UniProtKB-ARBA"/>
</dbReference>
<dbReference type="PROSITE" id="PS00582">
    <property type="entry name" value="RIBOSOMAL_L33"/>
    <property type="match status" value="1"/>
</dbReference>
<dbReference type="HOGENOM" id="CLU_190949_0_2_0"/>
<dbReference type="GO" id="GO:1990904">
    <property type="term" value="C:ribonucleoprotein complex"/>
    <property type="evidence" value="ECO:0007669"/>
    <property type="project" value="UniProtKB-KW"/>
</dbReference>
<dbReference type="NCBIfam" id="NF001764">
    <property type="entry name" value="PRK00504.1"/>
    <property type="match status" value="1"/>
</dbReference>
<dbReference type="PANTHER" id="PTHR43168">
    <property type="entry name" value="50S RIBOSOMAL PROTEIN L33, CHLOROPLASTIC"/>
    <property type="match status" value="1"/>
</dbReference>
<reference evidence="7" key="1">
    <citation type="submission" date="2009-11" db="EMBL/GenBank/DDBJ databases">
        <title>The complete chromosome 1 of Sphaerobacter thermophilus DSM 20745.</title>
        <authorList>
            <person name="Lucas S."/>
            <person name="Copeland A."/>
            <person name="Lapidus A."/>
            <person name="Glavina del Rio T."/>
            <person name="Dalin E."/>
            <person name="Tice H."/>
            <person name="Bruce D."/>
            <person name="Goodwin L."/>
            <person name="Pitluck S."/>
            <person name="Kyrpides N."/>
            <person name="Mavromatis K."/>
            <person name="Ivanova N."/>
            <person name="Mikhailova N."/>
            <person name="LaButti K.M."/>
            <person name="Clum A."/>
            <person name="Sun H.I."/>
            <person name="Brettin T."/>
            <person name="Detter J.C."/>
            <person name="Han C."/>
            <person name="Larimer F."/>
            <person name="Land M."/>
            <person name="Hauser L."/>
            <person name="Markowitz V."/>
            <person name="Cheng J.F."/>
            <person name="Hugenholtz P."/>
            <person name="Woyke T."/>
            <person name="Wu D."/>
            <person name="Steenblock K."/>
            <person name="Schneider S."/>
            <person name="Pukall R."/>
            <person name="Goeker M."/>
            <person name="Klenk H.P."/>
            <person name="Eisen J.A."/>
        </authorList>
    </citation>
    <scope>NUCLEOTIDE SEQUENCE [LARGE SCALE GENOMIC DNA]</scope>
    <source>
        <strain evidence="7">ATCC 49802 / DSM 20745 / S 6022</strain>
    </source>
</reference>
<dbReference type="GO" id="GO:0006412">
    <property type="term" value="P:translation"/>
    <property type="evidence" value="ECO:0007669"/>
    <property type="project" value="UniProtKB-UniRule"/>
</dbReference>
<evidence type="ECO:0000256" key="5">
    <source>
        <dbReference type="HAMAP-Rule" id="MF_00294"/>
    </source>
</evidence>
<dbReference type="RefSeq" id="WP_012872091.1">
    <property type="nucleotide sequence ID" value="NC_013523.1"/>
</dbReference>
<dbReference type="HAMAP" id="MF_00294">
    <property type="entry name" value="Ribosomal_bL33"/>
    <property type="match status" value="1"/>
</dbReference>
<keyword evidence="2 5" id="KW-0689">Ribosomal protein</keyword>
<dbReference type="OrthoDB" id="9801333at2"/>
<dbReference type="NCBIfam" id="NF001860">
    <property type="entry name" value="PRK00595.1"/>
    <property type="match status" value="1"/>
</dbReference>
<dbReference type="GO" id="GO:0003735">
    <property type="term" value="F:structural constituent of ribosome"/>
    <property type="evidence" value="ECO:0007669"/>
    <property type="project" value="InterPro"/>
</dbReference>
<evidence type="ECO:0000256" key="1">
    <source>
        <dbReference type="ARBA" id="ARBA00007596"/>
    </source>
</evidence>
<evidence type="ECO:0000313" key="7">
    <source>
        <dbReference type="Proteomes" id="UP000002027"/>
    </source>
</evidence>
<organism evidence="6 7">
    <name type="scientific">Sphaerobacter thermophilus (strain ATCC 49802 / DSM 20745 / KCCM 41009 / NCIMB 13125 / S 6022)</name>
    <dbReference type="NCBI Taxonomy" id="479434"/>
    <lineage>
        <taxon>Bacteria</taxon>
        <taxon>Pseudomonadati</taxon>
        <taxon>Thermomicrobiota</taxon>
        <taxon>Thermomicrobia</taxon>
        <taxon>Sphaerobacterales</taxon>
        <taxon>Sphaerobacterineae</taxon>
        <taxon>Sphaerobacteraceae</taxon>
        <taxon>Sphaerobacter</taxon>
    </lineage>
</organism>
<dbReference type="Gene3D" id="2.20.28.120">
    <property type="entry name" value="Ribosomal protein L33"/>
    <property type="match status" value="1"/>
</dbReference>
<gene>
    <name evidence="5" type="primary">rpmG</name>
    <name evidence="6" type="ordered locus">Sthe_1610</name>
</gene>
<evidence type="ECO:0000313" key="6">
    <source>
        <dbReference type="EMBL" id="ACZ39044.1"/>
    </source>
</evidence>
<dbReference type="KEGG" id="sti:Sthe_1610"/>
<dbReference type="InterPro" id="IPR038584">
    <property type="entry name" value="Ribosomal_bL33_sf"/>
</dbReference>
<evidence type="ECO:0000256" key="4">
    <source>
        <dbReference type="ARBA" id="ARBA00035176"/>
    </source>
</evidence>
<proteinExistence type="inferred from homology"/>
<dbReference type="STRING" id="479434.Sthe_1610"/>
<dbReference type="SUPFAM" id="SSF57829">
    <property type="entry name" value="Zn-binding ribosomal proteins"/>
    <property type="match status" value="1"/>
</dbReference>
<dbReference type="eggNOG" id="COG0267">
    <property type="taxonomic scope" value="Bacteria"/>
</dbReference>
<protein>
    <recommendedName>
        <fullName evidence="4 5">Large ribosomal subunit protein bL33</fullName>
    </recommendedName>
</protein>
<dbReference type="NCBIfam" id="TIGR01023">
    <property type="entry name" value="rpmG_bact"/>
    <property type="match status" value="1"/>
</dbReference>
<comment type="similarity">
    <text evidence="1 5">Belongs to the bacterial ribosomal protein bL33 family.</text>
</comment>